<dbReference type="KEGG" id="egu:105060242"/>
<dbReference type="InterPro" id="IPR058568">
    <property type="entry name" value="Ig_TRAPPC9_Trs120_4th"/>
</dbReference>
<dbReference type="InterPro" id="IPR058564">
    <property type="entry name" value="TPR_TRAPPC9_Trs120"/>
</dbReference>
<feature type="domain" description="Trs120/TRAPPC9 N-terminal" evidence="3">
    <location>
        <begin position="9"/>
        <end position="197"/>
    </location>
</feature>
<evidence type="ECO:0000256" key="1">
    <source>
        <dbReference type="ARBA" id="ARBA00004555"/>
    </source>
</evidence>
<proteinExistence type="predicted"/>
<feature type="domain" description="Trs120/TRAPPC9 TPR region" evidence="4">
    <location>
        <begin position="331"/>
        <end position="500"/>
    </location>
</feature>
<keyword evidence="8" id="KW-1185">Reference proteome</keyword>
<dbReference type="Pfam" id="PF26251">
    <property type="entry name" value="TPR_TRAPPC9-Trs120"/>
    <property type="match status" value="1"/>
</dbReference>
<feature type="domain" description="Trs120/TRAPPC9 fourth Ig-like" evidence="7">
    <location>
        <begin position="1082"/>
        <end position="1203"/>
    </location>
</feature>
<accession>A0A6I9SE16</accession>
<gene>
    <name evidence="9" type="primary">LOC105060242</name>
</gene>
<dbReference type="InParanoid" id="A0A6I9SE16"/>
<protein>
    <submittedName>
        <fullName evidence="9">Trafficking protein particle complex II-specific subunit 120 homolog</fullName>
    </submittedName>
</protein>
<dbReference type="Pfam" id="PF26254">
    <property type="entry name" value="Ig_TRAPPC9-Trs120_1st"/>
    <property type="match status" value="1"/>
</dbReference>
<dbReference type="Pfam" id="PF26282">
    <property type="entry name" value="Ig_TRAPPC9-Trs120_3rd"/>
    <property type="match status" value="1"/>
</dbReference>
<dbReference type="InterPro" id="IPR058567">
    <property type="entry name" value="Ig_TRAPPC9_Trs120_3rd"/>
</dbReference>
<dbReference type="FunCoup" id="A0A6I9SE16">
    <property type="interactions" value="3533"/>
</dbReference>
<name>A0A6I9SE16_ELAGV</name>
<evidence type="ECO:0000259" key="7">
    <source>
        <dbReference type="Pfam" id="PF26283"/>
    </source>
</evidence>
<dbReference type="RefSeq" id="XP_010942156.1">
    <property type="nucleotide sequence ID" value="XM_010943854.3"/>
</dbReference>
<evidence type="ECO:0000313" key="9">
    <source>
        <dbReference type="RefSeq" id="XP_010942156.1"/>
    </source>
</evidence>
<organism evidence="8 9">
    <name type="scientific">Elaeis guineensis var. tenera</name>
    <name type="common">Oil palm</name>
    <dbReference type="NCBI Taxonomy" id="51953"/>
    <lineage>
        <taxon>Eukaryota</taxon>
        <taxon>Viridiplantae</taxon>
        <taxon>Streptophyta</taxon>
        <taxon>Embryophyta</taxon>
        <taxon>Tracheophyta</taxon>
        <taxon>Spermatophyta</taxon>
        <taxon>Magnoliopsida</taxon>
        <taxon>Liliopsida</taxon>
        <taxon>Arecaceae</taxon>
        <taxon>Arecoideae</taxon>
        <taxon>Cocoseae</taxon>
        <taxon>Elaeidinae</taxon>
        <taxon>Elaeis</taxon>
    </lineage>
</organism>
<dbReference type="GO" id="GO:0005802">
    <property type="term" value="C:trans-Golgi network"/>
    <property type="evidence" value="ECO:0007669"/>
    <property type="project" value="TreeGrafter"/>
</dbReference>
<evidence type="ECO:0000259" key="5">
    <source>
        <dbReference type="Pfam" id="PF26254"/>
    </source>
</evidence>
<dbReference type="InterPro" id="IPR058563">
    <property type="entry name" value="Trs120_TRAPPC9_N"/>
</dbReference>
<dbReference type="OrthoDB" id="27962at2759"/>
<feature type="domain" description="Trs120/TRAPPC9 third Ig-like" evidence="6">
    <location>
        <begin position="877"/>
        <end position="1040"/>
    </location>
</feature>
<evidence type="ECO:0000259" key="3">
    <source>
        <dbReference type="Pfam" id="PF08626"/>
    </source>
</evidence>
<evidence type="ECO:0000313" key="8">
    <source>
        <dbReference type="Proteomes" id="UP000504607"/>
    </source>
</evidence>
<dbReference type="Proteomes" id="UP000504607">
    <property type="component" value="Unplaced"/>
</dbReference>
<keyword evidence="2" id="KW-0333">Golgi apparatus</keyword>
<feature type="domain" description="Trs120/TRAPPC9 N-terminal" evidence="3">
    <location>
        <begin position="204"/>
        <end position="269"/>
    </location>
</feature>
<dbReference type="InterPro" id="IPR058565">
    <property type="entry name" value="Ig_TRAPPC9_Trs120_1st"/>
</dbReference>
<dbReference type="Pfam" id="PF26283">
    <property type="entry name" value="Ig_TRAPPC9-Trs120_4th"/>
    <property type="match status" value="1"/>
</dbReference>
<dbReference type="PANTHER" id="PTHR21512:SF5">
    <property type="entry name" value="TRAFFICKING PROTEIN PARTICLE COMPLEX SUBUNIT 9"/>
    <property type="match status" value="1"/>
</dbReference>
<reference evidence="9" key="1">
    <citation type="submission" date="2025-08" db="UniProtKB">
        <authorList>
            <consortium name="RefSeq"/>
        </authorList>
    </citation>
    <scope>IDENTIFICATION</scope>
</reference>
<evidence type="ECO:0000259" key="4">
    <source>
        <dbReference type="Pfam" id="PF26251"/>
    </source>
</evidence>
<comment type="subcellular location">
    <subcellularLocation>
        <location evidence="1">Golgi apparatus</location>
    </subcellularLocation>
</comment>
<dbReference type="AlphaFoldDB" id="A0A6I9SE16"/>
<sequence length="1207" mass="132281">MEPDVSMETGSMIRIAVLPVGGAIPHHQLREYAAMLGRHTRIDLSSISSFYKEHQKSPFAHQPWETGCLRFKYMLGGAPPSPWEDFQSCRKILAVVGLCHCPSSPDLDLVAEQFAAACKGYSSALAKRCFAFCPTDSQLEDDGKKRENIILFPPSDRQTQEFHMLTMVQDLAATLLMEFEKWVLRAESTGTILKTPLDSQSSLGSEEVIKAKKRRLGRAQKTIGDYCLLAGSPVDANAHYSTAIELARLTGDVFWHAGALEGSVCALLLDCVDQKDPVLEEEVKYRYYTVIQLYRRSYLQDNAQRVSTVSFELEAALKLARYLCRRELAKEVVELLMGAADGAKSLIDASDRLILYVEIARLFGTLGYQRKAAFFSRQVALLYLQQDNACAAISAMQVLTMTSNAYHVQSRRASSKLQTSHHELGPSHGDGGKLHPQSVVSLFESQWSTLQMVVLREILMSSVRAGDPLAAWSAAARLLRSFYPLITPAGQSGLASSLAKSAERLPPGTRCADPALPFIRLHSFSLHPSQTDIIKRNPLKKEWWTGSAPSGPFIYTPFSKGGTTNSNKQEMTWIVGEPVQVLVELANPCSFDLTVESIYLSVHSGNFDAFPVSVSLPPNTAKVILLSGIPTKVGPVSIPGCIVHCFGVITEHLFKDVDNLLLGATQGLVLSDPFRCCGSGKLKNVSIPNISVVPALPLLVSHVVGGDGATVLYEGEIRDIWISLTNAGTVPVEQAHIALSGKNQDSVISIAHDTLMSALPLKPGGEVTLPVTLKAWQLSMVDSEIDSSKSGGSTRRISKEGSSPLLVIHYAGSWTHSDQSNNTENSVPPGRRLVVPLNVCVLQGLRFVKARLLSMEIPARINEALPKPLYVDKNPTDVVSRDDSMVKIDPYRGSWELRLLELELSNPTDVVFEVNVSVQLDNRKNEHGMPILNHENADFGYPRTRIDRDYSARVLIPLEHFKLPILDGSFFAKDSQTSDAFCSKVSNLAERSAKAELNASINNLISKIKVRWHSGRNSSGELNIKDATQPALQASVMDILLPDPLTFGFRLAKNGAQINGFSEESIISDDPPSQCVNGNVIKCKGCISAHEMTHMEVLVRNNTREMIQMSLSVTCRDVAGENCTEGNNATVLWAGVLNDIPLEVPPLEEVKHAFSLYFLVPGEYTLLAASIINDATDVLRARARTDSPDEPIFCRGSPFHVYVVGTA</sequence>
<dbReference type="PANTHER" id="PTHR21512">
    <property type="entry name" value="TRAFFICKING PROTEIN PARTICLE COMPLEX SUBUNIT 9"/>
    <property type="match status" value="1"/>
</dbReference>
<dbReference type="InterPro" id="IPR013935">
    <property type="entry name" value="Trs120_TRAPPC9"/>
</dbReference>
<dbReference type="GeneID" id="105060242"/>
<evidence type="ECO:0000259" key="6">
    <source>
        <dbReference type="Pfam" id="PF26282"/>
    </source>
</evidence>
<feature type="domain" description="Trs120/TRAPPC9 first Ig-like" evidence="5">
    <location>
        <begin position="547"/>
        <end position="647"/>
    </location>
</feature>
<dbReference type="Pfam" id="PF08626">
    <property type="entry name" value="TRAPPC9-Trs120"/>
    <property type="match status" value="2"/>
</dbReference>
<evidence type="ECO:0000256" key="2">
    <source>
        <dbReference type="ARBA" id="ARBA00023034"/>
    </source>
</evidence>